<dbReference type="SUPFAM" id="SSF48452">
    <property type="entry name" value="TPR-like"/>
    <property type="match status" value="1"/>
</dbReference>
<dbReference type="EMBL" id="MWDQ01000136">
    <property type="protein sequence ID" value="OQB72264.1"/>
    <property type="molecule type" value="Genomic_DNA"/>
</dbReference>
<dbReference type="SMART" id="SM00028">
    <property type="entry name" value="TPR"/>
    <property type="match status" value="3"/>
</dbReference>
<evidence type="ECO:0000256" key="4">
    <source>
        <dbReference type="SAM" id="Coils"/>
    </source>
</evidence>
<evidence type="ECO:0000256" key="2">
    <source>
        <dbReference type="ARBA" id="ARBA00022803"/>
    </source>
</evidence>
<dbReference type="AlphaFoldDB" id="A0A1V6C5Z0"/>
<keyword evidence="4" id="KW-0175">Coiled coil</keyword>
<dbReference type="GO" id="GO:0000993">
    <property type="term" value="F:RNA polymerase II complex binding"/>
    <property type="evidence" value="ECO:0007669"/>
    <property type="project" value="TreeGrafter"/>
</dbReference>
<dbReference type="Pfam" id="PF07719">
    <property type="entry name" value="TPR_2"/>
    <property type="match status" value="1"/>
</dbReference>
<evidence type="ECO:0000256" key="3">
    <source>
        <dbReference type="PROSITE-ProRule" id="PRU00339"/>
    </source>
</evidence>
<evidence type="ECO:0000256" key="1">
    <source>
        <dbReference type="ARBA" id="ARBA00022737"/>
    </source>
</evidence>
<reference evidence="5" key="1">
    <citation type="submission" date="2017-02" db="EMBL/GenBank/DDBJ databases">
        <title>Delving into the versatile metabolic prowess of the omnipresent phylum Bacteroidetes.</title>
        <authorList>
            <person name="Nobu M.K."/>
            <person name="Mei R."/>
            <person name="Narihiro T."/>
            <person name="Kuroda K."/>
            <person name="Liu W.-T."/>
        </authorList>
    </citation>
    <scope>NUCLEOTIDE SEQUENCE</scope>
    <source>
        <strain evidence="5">ADurb.Bin131</strain>
    </source>
</reference>
<sequence length="619" mass="69362">MKTRKIISPVIIFFCFFFVSVHCVNSAEMSENIKKGLMKMSMDRLDEAQSYFEREQQSNPKNGLAYYYTGEIYYRKADFSKALEYYQKAIEIEPANSAYHLGAGMAYLSLGQKDKAIEEFQIVISNDPGTYQAKQAELQLNMLKNTGKNTDVIKKWQTAEKTAQTGTIVKKEETIQTPTTVQQAIPIETVVKDLRFGTLTKRKEASRLLYSFSSTQLESFLQQFISCMNKEKDDEIKKNVLLVIGKVQTKEASEYLFGVLDSPDYLFDTKMVALQALSESINPDVAEKLKDILDNMVTRKLKMREIAKAKIESIEKTIDDLDVQRITLESDRAKIQARLQEINGKLMMSFETPGFGPESMPPGATGLPGVPPAPETPAEALSPEQIKQLKAEAKKIEADIKAKERQLNRIKNQIAKLQEEKAKNEAILVKKYSTGAVKVIGAVGTKPSQQPVPTPGMPGMPGVPGMPEAFPDMPGVPSQPTFTAGPEEEQEQAFALSIVKILGKLGKPDYMSIIEKAWEEYKADSFELEYGLVRAQLGFYEYIDSLVKRLQEDYPSSADPDEIAFRADIVKVLGNYLYQHENQDYVELLGYLAESDPNEAIKTAAYQALSKVKTQQGKP</sequence>
<dbReference type="PANTHER" id="PTHR14027">
    <property type="entry name" value="RNA POLYMERASE-ASSOCIATED PROTEIN CTR9"/>
    <property type="match status" value="1"/>
</dbReference>
<keyword evidence="1" id="KW-0677">Repeat</keyword>
<evidence type="ECO:0000313" key="5">
    <source>
        <dbReference type="EMBL" id="OQB72264.1"/>
    </source>
</evidence>
<organism evidence="5">
    <name type="scientific">candidate division TA06 bacterium ADurb.Bin131</name>
    <dbReference type="NCBI Taxonomy" id="1852827"/>
    <lineage>
        <taxon>Bacteria</taxon>
        <taxon>Bacteria division TA06</taxon>
    </lineage>
</organism>
<proteinExistence type="predicted"/>
<dbReference type="Gene3D" id="1.25.40.10">
    <property type="entry name" value="Tetratricopeptide repeat domain"/>
    <property type="match status" value="1"/>
</dbReference>
<name>A0A1V6C5Z0_UNCT6</name>
<dbReference type="GO" id="GO:0006368">
    <property type="term" value="P:transcription elongation by RNA polymerase II"/>
    <property type="evidence" value="ECO:0007669"/>
    <property type="project" value="TreeGrafter"/>
</dbReference>
<dbReference type="InterPro" id="IPR016024">
    <property type="entry name" value="ARM-type_fold"/>
</dbReference>
<gene>
    <name evidence="5" type="ORF">BWX89_01400</name>
</gene>
<dbReference type="PROSITE" id="PS50005">
    <property type="entry name" value="TPR"/>
    <property type="match status" value="2"/>
</dbReference>
<comment type="caution">
    <text evidence="5">The sequence shown here is derived from an EMBL/GenBank/DDBJ whole genome shotgun (WGS) entry which is preliminary data.</text>
</comment>
<dbReference type="InterPro" id="IPR019734">
    <property type="entry name" value="TPR_rpt"/>
</dbReference>
<feature type="repeat" description="TPR" evidence="3">
    <location>
        <begin position="97"/>
        <end position="130"/>
    </location>
</feature>
<accession>A0A1V6C5Z0</accession>
<dbReference type="PROSITE" id="PS50293">
    <property type="entry name" value="TPR_REGION"/>
    <property type="match status" value="1"/>
</dbReference>
<dbReference type="PANTHER" id="PTHR14027:SF2">
    <property type="entry name" value="RNA POLYMERASE-ASSOCIATED PROTEIN CTR9 HOMOLOG"/>
    <property type="match status" value="1"/>
</dbReference>
<dbReference type="SUPFAM" id="SSF48371">
    <property type="entry name" value="ARM repeat"/>
    <property type="match status" value="1"/>
</dbReference>
<dbReference type="GO" id="GO:0006355">
    <property type="term" value="P:regulation of DNA-templated transcription"/>
    <property type="evidence" value="ECO:0007669"/>
    <property type="project" value="InterPro"/>
</dbReference>
<feature type="repeat" description="TPR" evidence="3">
    <location>
        <begin position="63"/>
        <end position="96"/>
    </location>
</feature>
<dbReference type="InterPro" id="IPR031101">
    <property type="entry name" value="Ctr9"/>
</dbReference>
<feature type="coiled-coil region" evidence="4">
    <location>
        <begin position="304"/>
        <end position="331"/>
    </location>
</feature>
<dbReference type="Pfam" id="PF13174">
    <property type="entry name" value="TPR_6"/>
    <property type="match status" value="1"/>
</dbReference>
<protein>
    <submittedName>
        <fullName evidence="5">Tetratricopeptide repeat protein</fullName>
    </submittedName>
</protein>
<feature type="coiled-coil region" evidence="4">
    <location>
        <begin position="386"/>
        <end position="427"/>
    </location>
</feature>
<dbReference type="Proteomes" id="UP000485562">
    <property type="component" value="Unassembled WGS sequence"/>
</dbReference>
<dbReference type="InterPro" id="IPR013105">
    <property type="entry name" value="TPR_2"/>
</dbReference>
<dbReference type="InterPro" id="IPR011990">
    <property type="entry name" value="TPR-like_helical_dom_sf"/>
</dbReference>
<keyword evidence="2 3" id="KW-0802">TPR repeat</keyword>